<sequence>MPPQLRSRRNNKKLPTKIIPSKKLKTNKKASKIGSQKESKIKSRQQRQYSICRYPDIYMKEGETERFFKNIFENFLSSYFF</sequence>
<reference evidence="2 3" key="1">
    <citation type="submission" date="2020-08" db="EMBL/GenBank/DDBJ databases">
        <authorList>
            <person name="Koutsovoulos G."/>
            <person name="Danchin GJ E."/>
        </authorList>
    </citation>
    <scope>NUCLEOTIDE SEQUENCE [LARGE SCALE GENOMIC DNA]</scope>
</reference>
<dbReference type="Proteomes" id="UP000580250">
    <property type="component" value="Unassembled WGS sequence"/>
</dbReference>
<protein>
    <submittedName>
        <fullName evidence="2">Uncharacterized protein</fullName>
    </submittedName>
</protein>
<evidence type="ECO:0000313" key="2">
    <source>
        <dbReference type="EMBL" id="CAD2156592.1"/>
    </source>
</evidence>
<name>A0A6V7UGW1_MELEN</name>
<proteinExistence type="predicted"/>
<dbReference type="EMBL" id="CAJEWN010000063">
    <property type="protein sequence ID" value="CAD2156592.1"/>
    <property type="molecule type" value="Genomic_DNA"/>
</dbReference>
<evidence type="ECO:0000313" key="3">
    <source>
        <dbReference type="Proteomes" id="UP000580250"/>
    </source>
</evidence>
<organism evidence="2 3">
    <name type="scientific">Meloidogyne enterolobii</name>
    <name type="common">Root-knot nematode worm</name>
    <name type="synonym">Meloidogyne mayaguensis</name>
    <dbReference type="NCBI Taxonomy" id="390850"/>
    <lineage>
        <taxon>Eukaryota</taxon>
        <taxon>Metazoa</taxon>
        <taxon>Ecdysozoa</taxon>
        <taxon>Nematoda</taxon>
        <taxon>Chromadorea</taxon>
        <taxon>Rhabditida</taxon>
        <taxon>Tylenchina</taxon>
        <taxon>Tylenchomorpha</taxon>
        <taxon>Tylenchoidea</taxon>
        <taxon>Meloidogynidae</taxon>
        <taxon>Meloidogyninae</taxon>
        <taxon>Meloidogyne</taxon>
    </lineage>
</organism>
<feature type="region of interest" description="Disordered" evidence="1">
    <location>
        <begin position="25"/>
        <end position="45"/>
    </location>
</feature>
<gene>
    <name evidence="2" type="ORF">MENT_LOCUS12297</name>
</gene>
<dbReference type="AlphaFoldDB" id="A0A6V7UGW1"/>
<accession>A0A6V7UGW1</accession>
<comment type="caution">
    <text evidence="2">The sequence shown here is derived from an EMBL/GenBank/DDBJ whole genome shotgun (WGS) entry which is preliminary data.</text>
</comment>
<evidence type="ECO:0000256" key="1">
    <source>
        <dbReference type="SAM" id="MobiDB-lite"/>
    </source>
</evidence>